<organism evidence="1 2">
    <name type="scientific">Laccaria amethystina LaAM-08-1</name>
    <dbReference type="NCBI Taxonomy" id="1095629"/>
    <lineage>
        <taxon>Eukaryota</taxon>
        <taxon>Fungi</taxon>
        <taxon>Dikarya</taxon>
        <taxon>Basidiomycota</taxon>
        <taxon>Agaricomycotina</taxon>
        <taxon>Agaricomycetes</taxon>
        <taxon>Agaricomycetidae</taxon>
        <taxon>Agaricales</taxon>
        <taxon>Agaricineae</taxon>
        <taxon>Hydnangiaceae</taxon>
        <taxon>Laccaria</taxon>
    </lineage>
</organism>
<dbReference type="AlphaFoldDB" id="A0A0C9XGP7"/>
<reference evidence="2" key="2">
    <citation type="submission" date="2015-01" db="EMBL/GenBank/DDBJ databases">
        <title>Evolutionary Origins and Diversification of the Mycorrhizal Mutualists.</title>
        <authorList>
            <consortium name="DOE Joint Genome Institute"/>
            <consortium name="Mycorrhizal Genomics Consortium"/>
            <person name="Kohler A."/>
            <person name="Kuo A."/>
            <person name="Nagy L.G."/>
            <person name="Floudas D."/>
            <person name="Copeland A."/>
            <person name="Barry K.W."/>
            <person name="Cichocki N."/>
            <person name="Veneault-Fourrey C."/>
            <person name="LaButti K."/>
            <person name="Lindquist E.A."/>
            <person name="Lipzen A."/>
            <person name="Lundell T."/>
            <person name="Morin E."/>
            <person name="Murat C."/>
            <person name="Riley R."/>
            <person name="Ohm R."/>
            <person name="Sun H."/>
            <person name="Tunlid A."/>
            <person name="Henrissat B."/>
            <person name="Grigoriev I.V."/>
            <person name="Hibbett D.S."/>
            <person name="Martin F."/>
        </authorList>
    </citation>
    <scope>NUCLEOTIDE SEQUENCE [LARGE SCALE GENOMIC DNA]</scope>
    <source>
        <strain evidence="2">LaAM-08-1</strain>
    </source>
</reference>
<name>A0A0C9XGP7_9AGAR</name>
<evidence type="ECO:0000313" key="2">
    <source>
        <dbReference type="Proteomes" id="UP000054477"/>
    </source>
</evidence>
<keyword evidence="2" id="KW-1185">Reference proteome</keyword>
<dbReference type="EMBL" id="KN838619">
    <property type="protein sequence ID" value="KIK00774.1"/>
    <property type="molecule type" value="Genomic_DNA"/>
</dbReference>
<dbReference type="HOGENOM" id="CLU_2146285_0_0_1"/>
<accession>A0A0C9XGP7</accession>
<proteinExistence type="predicted"/>
<protein>
    <submittedName>
        <fullName evidence="1">Uncharacterized protein</fullName>
    </submittedName>
</protein>
<reference evidence="1 2" key="1">
    <citation type="submission" date="2014-04" db="EMBL/GenBank/DDBJ databases">
        <authorList>
            <consortium name="DOE Joint Genome Institute"/>
            <person name="Kuo A."/>
            <person name="Kohler A."/>
            <person name="Nagy L.G."/>
            <person name="Floudas D."/>
            <person name="Copeland A."/>
            <person name="Barry K.W."/>
            <person name="Cichocki N."/>
            <person name="Veneault-Fourrey C."/>
            <person name="LaButti K."/>
            <person name="Lindquist E.A."/>
            <person name="Lipzen A."/>
            <person name="Lundell T."/>
            <person name="Morin E."/>
            <person name="Murat C."/>
            <person name="Sun H."/>
            <person name="Tunlid A."/>
            <person name="Henrissat B."/>
            <person name="Grigoriev I.V."/>
            <person name="Hibbett D.S."/>
            <person name="Martin F."/>
            <person name="Nordberg H.P."/>
            <person name="Cantor M.N."/>
            <person name="Hua S.X."/>
        </authorList>
    </citation>
    <scope>NUCLEOTIDE SEQUENCE [LARGE SCALE GENOMIC DNA]</scope>
    <source>
        <strain evidence="1 2">LaAM-08-1</strain>
    </source>
</reference>
<dbReference type="Proteomes" id="UP000054477">
    <property type="component" value="Unassembled WGS sequence"/>
</dbReference>
<gene>
    <name evidence="1" type="ORF">K443DRAFT_596802</name>
</gene>
<evidence type="ECO:0000313" key="1">
    <source>
        <dbReference type="EMBL" id="KIK00774.1"/>
    </source>
</evidence>
<sequence length="112" mass="13096">MNLFVPHPLFPRRSARTYIFVPTKKDVQAQERVVSRRLTASSAFFIIHRDFCPKHAIYIHKQASFVSDPADDHHHHQTVNITAHRDQHHQLSINLAHRLTVLIHHAHIHRSS</sequence>